<dbReference type="Gramene" id="Pp3c19_17300V3.6">
    <property type="protein sequence ID" value="PAC:32939212.CDS.1"/>
    <property type="gene ID" value="Pp3c19_17300"/>
</dbReference>
<reference evidence="2 4" key="1">
    <citation type="journal article" date="2008" name="Science">
        <title>The Physcomitrella genome reveals evolutionary insights into the conquest of land by plants.</title>
        <authorList>
            <person name="Rensing S."/>
            <person name="Lang D."/>
            <person name="Zimmer A."/>
            <person name="Terry A."/>
            <person name="Salamov A."/>
            <person name="Shapiro H."/>
            <person name="Nishiyama T."/>
            <person name="Perroud P.-F."/>
            <person name="Lindquist E."/>
            <person name="Kamisugi Y."/>
            <person name="Tanahashi T."/>
            <person name="Sakakibara K."/>
            <person name="Fujita T."/>
            <person name="Oishi K."/>
            <person name="Shin-I T."/>
            <person name="Kuroki Y."/>
            <person name="Toyoda A."/>
            <person name="Suzuki Y."/>
            <person name="Hashimoto A."/>
            <person name="Yamaguchi K."/>
            <person name="Sugano A."/>
            <person name="Kohara Y."/>
            <person name="Fujiyama A."/>
            <person name="Anterola A."/>
            <person name="Aoki S."/>
            <person name="Ashton N."/>
            <person name="Barbazuk W.B."/>
            <person name="Barker E."/>
            <person name="Bennetzen J."/>
            <person name="Bezanilla M."/>
            <person name="Blankenship R."/>
            <person name="Cho S.H."/>
            <person name="Dutcher S."/>
            <person name="Estelle M."/>
            <person name="Fawcett J.A."/>
            <person name="Gundlach H."/>
            <person name="Hanada K."/>
            <person name="Heyl A."/>
            <person name="Hicks K.A."/>
            <person name="Hugh J."/>
            <person name="Lohr M."/>
            <person name="Mayer K."/>
            <person name="Melkozernov A."/>
            <person name="Murata T."/>
            <person name="Nelson D."/>
            <person name="Pils B."/>
            <person name="Prigge M."/>
            <person name="Reiss B."/>
            <person name="Renner T."/>
            <person name="Rombauts S."/>
            <person name="Rushton P."/>
            <person name="Sanderfoot A."/>
            <person name="Schween G."/>
            <person name="Shiu S.-H."/>
            <person name="Stueber K."/>
            <person name="Theodoulou F.L."/>
            <person name="Tu H."/>
            <person name="Van de Peer Y."/>
            <person name="Verrier P.J."/>
            <person name="Waters E."/>
            <person name="Wood A."/>
            <person name="Yang L."/>
            <person name="Cove D."/>
            <person name="Cuming A."/>
            <person name="Hasebe M."/>
            <person name="Lucas S."/>
            <person name="Mishler D.B."/>
            <person name="Reski R."/>
            <person name="Grigoriev I."/>
            <person name="Quatrano R.S."/>
            <person name="Boore J.L."/>
        </authorList>
    </citation>
    <scope>NUCLEOTIDE SEQUENCE [LARGE SCALE GENOMIC DNA]</scope>
    <source>
        <strain evidence="3 4">cv. Gransden 2004</strain>
    </source>
</reference>
<name>A0A2K1IYU1_PHYPA</name>
<proteinExistence type="predicted"/>
<protein>
    <submittedName>
        <fullName evidence="2 3">Uncharacterized protein</fullName>
    </submittedName>
</protein>
<dbReference type="Gramene" id="Pp3c19_17300V3.3">
    <property type="protein sequence ID" value="PAC:32939209.CDS.1"/>
    <property type="gene ID" value="Pp3c19_17300"/>
</dbReference>
<dbReference type="EnsemblPlants" id="Pp3c19_17300V3.2">
    <property type="protein sequence ID" value="PAC:32939208.CDS.1"/>
    <property type="gene ID" value="Pp3c19_17300"/>
</dbReference>
<gene>
    <name evidence="2" type="ORF">PHYPA_024248</name>
</gene>
<dbReference type="InParanoid" id="A0A2K1IYU1"/>
<feature type="region of interest" description="Disordered" evidence="1">
    <location>
        <begin position="51"/>
        <end position="94"/>
    </location>
</feature>
<reference evidence="2 4" key="2">
    <citation type="journal article" date="2018" name="Plant J.">
        <title>The Physcomitrella patens chromosome-scale assembly reveals moss genome structure and evolution.</title>
        <authorList>
            <person name="Lang D."/>
            <person name="Ullrich K.K."/>
            <person name="Murat F."/>
            <person name="Fuchs J."/>
            <person name="Jenkins J."/>
            <person name="Haas F.B."/>
            <person name="Piednoel M."/>
            <person name="Gundlach H."/>
            <person name="Van Bel M."/>
            <person name="Meyberg R."/>
            <person name="Vives C."/>
            <person name="Morata J."/>
            <person name="Symeonidi A."/>
            <person name="Hiss M."/>
            <person name="Muchero W."/>
            <person name="Kamisugi Y."/>
            <person name="Saleh O."/>
            <person name="Blanc G."/>
            <person name="Decker E.L."/>
            <person name="van Gessel N."/>
            <person name="Grimwood J."/>
            <person name="Hayes R.D."/>
            <person name="Graham S.W."/>
            <person name="Gunter L.E."/>
            <person name="McDaniel S.F."/>
            <person name="Hoernstein S.N.W."/>
            <person name="Larsson A."/>
            <person name="Li F.W."/>
            <person name="Perroud P.F."/>
            <person name="Phillips J."/>
            <person name="Ranjan P."/>
            <person name="Rokshar D.S."/>
            <person name="Rothfels C.J."/>
            <person name="Schneider L."/>
            <person name="Shu S."/>
            <person name="Stevenson D.W."/>
            <person name="Thummler F."/>
            <person name="Tillich M."/>
            <person name="Villarreal Aguilar J.C."/>
            <person name="Widiez T."/>
            <person name="Wong G.K."/>
            <person name="Wymore A."/>
            <person name="Zhang Y."/>
            <person name="Zimmer A.D."/>
            <person name="Quatrano R.S."/>
            <person name="Mayer K.F.X."/>
            <person name="Goodstein D."/>
            <person name="Casacuberta J.M."/>
            <person name="Vandepoele K."/>
            <person name="Reski R."/>
            <person name="Cuming A.C."/>
            <person name="Tuskan G.A."/>
            <person name="Maumus F."/>
            <person name="Salse J."/>
            <person name="Schmutz J."/>
            <person name="Rensing S.A."/>
        </authorList>
    </citation>
    <scope>NUCLEOTIDE SEQUENCE [LARGE SCALE GENOMIC DNA]</scope>
    <source>
        <strain evidence="3 4">cv. Gransden 2004</strain>
    </source>
</reference>
<evidence type="ECO:0000256" key="1">
    <source>
        <dbReference type="SAM" id="MobiDB-lite"/>
    </source>
</evidence>
<evidence type="ECO:0000313" key="4">
    <source>
        <dbReference type="Proteomes" id="UP000006727"/>
    </source>
</evidence>
<dbReference type="EnsemblPlants" id="Pp3c19_17300V3.3">
    <property type="protein sequence ID" value="PAC:32939209.CDS.1"/>
    <property type="gene ID" value="Pp3c19_17300"/>
</dbReference>
<dbReference type="EnsemblPlants" id="Pp3c19_17300V3.5">
    <property type="protein sequence ID" value="PAC:32939211.CDS.1"/>
    <property type="gene ID" value="Pp3c19_17300"/>
</dbReference>
<organism evidence="2">
    <name type="scientific">Physcomitrium patens</name>
    <name type="common">Spreading-leaved earth moss</name>
    <name type="synonym">Physcomitrella patens</name>
    <dbReference type="NCBI Taxonomy" id="3218"/>
    <lineage>
        <taxon>Eukaryota</taxon>
        <taxon>Viridiplantae</taxon>
        <taxon>Streptophyta</taxon>
        <taxon>Embryophyta</taxon>
        <taxon>Bryophyta</taxon>
        <taxon>Bryophytina</taxon>
        <taxon>Bryopsida</taxon>
        <taxon>Funariidae</taxon>
        <taxon>Funariales</taxon>
        <taxon>Funariaceae</taxon>
        <taxon>Physcomitrium</taxon>
    </lineage>
</organism>
<evidence type="ECO:0000313" key="2">
    <source>
        <dbReference type="EMBL" id="PNR34431.1"/>
    </source>
</evidence>
<feature type="compositionally biased region" description="Basic and acidic residues" evidence="1">
    <location>
        <begin position="62"/>
        <end position="74"/>
    </location>
</feature>
<sequence>MTLRTLRKLRKFSPFYSRVPATEGSDSDGAMRSGAPSRFSFTWFQRAFSNGSTYGRVPLSESPKRELRMRSETKARRHQDHSKTRKKRYSRVWW</sequence>
<reference evidence="3" key="3">
    <citation type="submission" date="2020-12" db="UniProtKB">
        <authorList>
            <consortium name="EnsemblPlants"/>
        </authorList>
    </citation>
    <scope>IDENTIFICATION</scope>
</reference>
<dbReference type="EnsemblPlants" id="Pp3c19_17300V3.4">
    <property type="protein sequence ID" value="PAC:32939210.CDS.1"/>
    <property type="gene ID" value="Pp3c19_17300"/>
</dbReference>
<keyword evidence="4" id="KW-1185">Reference proteome</keyword>
<dbReference type="EnsemblPlants" id="Pp3c19_17300V3.7">
    <property type="protein sequence ID" value="PAC:32939213.CDS.1"/>
    <property type="gene ID" value="Pp3c19_17300"/>
</dbReference>
<feature type="compositionally biased region" description="Basic residues" evidence="1">
    <location>
        <begin position="75"/>
        <end position="94"/>
    </location>
</feature>
<dbReference type="Proteomes" id="UP000006727">
    <property type="component" value="Chromosome 19"/>
</dbReference>
<dbReference type="Gramene" id="Pp3c19_17300V3.1">
    <property type="protein sequence ID" value="PAC:32939207.CDS.1"/>
    <property type="gene ID" value="Pp3c19_17300"/>
</dbReference>
<evidence type="ECO:0000313" key="3">
    <source>
        <dbReference type="EnsemblPlants" id="PAC:32939207.CDS.1"/>
    </source>
</evidence>
<dbReference type="Gramene" id="Pp3c19_17300V3.5">
    <property type="protein sequence ID" value="PAC:32939211.CDS.1"/>
    <property type="gene ID" value="Pp3c19_17300"/>
</dbReference>
<dbReference type="EMBL" id="ABEU02000019">
    <property type="protein sequence ID" value="PNR34431.1"/>
    <property type="molecule type" value="Genomic_DNA"/>
</dbReference>
<dbReference type="EnsemblPlants" id="Pp3c19_17300V3.1">
    <property type="protein sequence ID" value="PAC:32939207.CDS.1"/>
    <property type="gene ID" value="Pp3c19_17300"/>
</dbReference>
<accession>A0A2K1IYU1</accession>
<dbReference type="Gramene" id="Pp3c19_17300V3.7">
    <property type="protein sequence ID" value="PAC:32939213.CDS.1"/>
    <property type="gene ID" value="Pp3c19_17300"/>
</dbReference>
<dbReference type="EnsemblPlants" id="Pp3c19_17300V3.6">
    <property type="protein sequence ID" value="PAC:32939212.CDS.1"/>
    <property type="gene ID" value="Pp3c19_17300"/>
</dbReference>
<dbReference type="AlphaFoldDB" id="A0A2K1IYU1"/>
<dbReference type="PaxDb" id="3218-PP1S172_4V6.1"/>
<dbReference type="Gramene" id="Pp3c19_17300V3.4">
    <property type="protein sequence ID" value="PAC:32939210.CDS.1"/>
    <property type="gene ID" value="Pp3c19_17300"/>
</dbReference>
<dbReference type="Gramene" id="Pp3c19_17300V3.2">
    <property type="protein sequence ID" value="PAC:32939208.CDS.1"/>
    <property type="gene ID" value="Pp3c19_17300"/>
</dbReference>